<dbReference type="NCBIfam" id="TIGR01462">
    <property type="entry name" value="greA"/>
    <property type="match status" value="1"/>
</dbReference>
<dbReference type="PROSITE" id="PS00830">
    <property type="entry name" value="GREAB_2"/>
    <property type="match status" value="1"/>
</dbReference>
<dbReference type="AlphaFoldDB" id="A0A0G0T745"/>
<dbReference type="GO" id="GO:0003677">
    <property type="term" value="F:DNA binding"/>
    <property type="evidence" value="ECO:0007669"/>
    <property type="project" value="UniProtKB-UniRule"/>
</dbReference>
<dbReference type="PANTHER" id="PTHR30437:SF4">
    <property type="entry name" value="TRANSCRIPTION ELONGATION FACTOR GREA"/>
    <property type="match status" value="1"/>
</dbReference>
<comment type="caution">
    <text evidence="12">The sequence shown here is derived from an EMBL/GenBank/DDBJ whole genome shotgun (WGS) entry which is preliminary data.</text>
</comment>
<keyword evidence="12" id="KW-0251">Elongation factor</keyword>
<dbReference type="PANTHER" id="PTHR30437">
    <property type="entry name" value="TRANSCRIPTION ELONGATION FACTOR GREA"/>
    <property type="match status" value="1"/>
</dbReference>
<dbReference type="InterPro" id="IPR036953">
    <property type="entry name" value="GreA/GreB_C_sf"/>
</dbReference>
<accession>A0A0G0T745</accession>
<evidence type="ECO:0000256" key="8">
    <source>
        <dbReference type="HAMAP-Rule" id="MF_00105"/>
    </source>
</evidence>
<name>A0A0G0T745_9BACT</name>
<feature type="domain" description="Transcription elongation factor GreA/GreB N-terminal" evidence="11">
    <location>
        <begin position="6"/>
        <end position="76"/>
    </location>
</feature>
<keyword evidence="3 8" id="KW-0805">Transcription regulation</keyword>
<dbReference type="GO" id="GO:0070063">
    <property type="term" value="F:RNA polymerase binding"/>
    <property type="evidence" value="ECO:0007669"/>
    <property type="project" value="InterPro"/>
</dbReference>
<proteinExistence type="inferred from homology"/>
<dbReference type="PATRIC" id="fig|1618482.3.peg.116"/>
<comment type="function">
    <text evidence="6 8 9">Necessary for efficient RNA polymerase transcription elongation past template-encoded arresting sites. The arresting sites in DNA have the property of trapping a certain fraction of elongating RNA polymerases that pass through, resulting in locked ternary complexes. Cleavage of the nascent transcript by cleavage factors such as GreA or GreB allows the resumption of elongation from the new 3'terminus. GreA releases sequences of 2 to 3 nucleotides.</text>
</comment>
<dbReference type="InterPro" id="IPR023459">
    <property type="entry name" value="Tscrpt_elong_fac_GreA/B_fam"/>
</dbReference>
<reference evidence="12 13" key="1">
    <citation type="journal article" date="2015" name="Nature">
        <title>rRNA introns, odd ribosomes, and small enigmatic genomes across a large radiation of phyla.</title>
        <authorList>
            <person name="Brown C.T."/>
            <person name="Hug L.A."/>
            <person name="Thomas B.C."/>
            <person name="Sharon I."/>
            <person name="Castelle C.J."/>
            <person name="Singh A."/>
            <person name="Wilkins M.J."/>
            <person name="Williams K.H."/>
            <person name="Banfield J.F."/>
        </authorList>
    </citation>
    <scope>NUCLEOTIDE SEQUENCE [LARGE SCALE GENOMIC DNA]</scope>
</reference>
<sequence>MDDQRILLTQEGLTELKVEFDELKNVKRPKAVKRLADAKAEGDLKENSEYSAAVEDLSFIDGRISELEEILKHAKVAKAPSKGHKLIEIGSKVLVHADGKEHTFNIVGEWEADPREKKISHSSPLGKALVGKRKGDEVEVDAPAGKVKYKILDIK</sequence>
<dbReference type="FunFam" id="1.10.287.180:FF:000001">
    <property type="entry name" value="Transcription elongation factor GreA"/>
    <property type="match status" value="1"/>
</dbReference>
<dbReference type="FunFam" id="3.10.50.30:FF:000001">
    <property type="entry name" value="Transcription elongation factor GreA"/>
    <property type="match status" value="1"/>
</dbReference>
<dbReference type="Pfam" id="PF01272">
    <property type="entry name" value="GreA_GreB"/>
    <property type="match status" value="1"/>
</dbReference>
<dbReference type="Proteomes" id="UP000034664">
    <property type="component" value="Unassembled WGS sequence"/>
</dbReference>
<comment type="similarity">
    <text evidence="1 8 9">Belongs to the GreA/GreB family.</text>
</comment>
<dbReference type="InterPro" id="IPR022691">
    <property type="entry name" value="Tscrpt_elong_fac_GreA/B_N"/>
</dbReference>
<evidence type="ECO:0000313" key="12">
    <source>
        <dbReference type="EMBL" id="KKR72823.1"/>
    </source>
</evidence>
<keyword evidence="5 8" id="KW-0804">Transcription</keyword>
<dbReference type="EMBL" id="LBZM01000002">
    <property type="protein sequence ID" value="KKR72823.1"/>
    <property type="molecule type" value="Genomic_DNA"/>
</dbReference>
<evidence type="ECO:0000256" key="2">
    <source>
        <dbReference type="ARBA" id="ARBA00013729"/>
    </source>
</evidence>
<evidence type="ECO:0000259" key="11">
    <source>
        <dbReference type="Pfam" id="PF03449"/>
    </source>
</evidence>
<dbReference type="InterPro" id="IPR006359">
    <property type="entry name" value="Tscrpt_elong_fac_GreA"/>
</dbReference>
<dbReference type="GO" id="GO:0032784">
    <property type="term" value="P:regulation of DNA-templated transcription elongation"/>
    <property type="evidence" value="ECO:0007669"/>
    <property type="project" value="UniProtKB-UniRule"/>
</dbReference>
<dbReference type="InterPro" id="IPR028624">
    <property type="entry name" value="Tscrpt_elong_fac_GreA/B"/>
</dbReference>
<keyword evidence="4 8" id="KW-0238">DNA-binding</keyword>
<dbReference type="SUPFAM" id="SSF46557">
    <property type="entry name" value="GreA transcript cleavage protein, N-terminal domain"/>
    <property type="match status" value="1"/>
</dbReference>
<evidence type="ECO:0000256" key="6">
    <source>
        <dbReference type="ARBA" id="ARBA00024916"/>
    </source>
</evidence>
<feature type="domain" description="Transcription elongation factor GreA/GreB C-terminal" evidence="10">
    <location>
        <begin position="85"/>
        <end position="155"/>
    </location>
</feature>
<dbReference type="InterPro" id="IPR018151">
    <property type="entry name" value="TF_GreA/GreB_CS"/>
</dbReference>
<evidence type="ECO:0000256" key="4">
    <source>
        <dbReference type="ARBA" id="ARBA00023125"/>
    </source>
</evidence>
<dbReference type="NCBIfam" id="NF001263">
    <property type="entry name" value="PRK00226.1-4"/>
    <property type="match status" value="1"/>
</dbReference>
<keyword evidence="12" id="KW-0648">Protein biosynthesis</keyword>
<dbReference type="Gene3D" id="3.10.50.30">
    <property type="entry name" value="Transcription elongation factor, GreA/GreB, C-terminal domain"/>
    <property type="match status" value="1"/>
</dbReference>
<evidence type="ECO:0000313" key="13">
    <source>
        <dbReference type="Proteomes" id="UP000034664"/>
    </source>
</evidence>
<dbReference type="GO" id="GO:0006354">
    <property type="term" value="P:DNA-templated transcription elongation"/>
    <property type="evidence" value="ECO:0007669"/>
    <property type="project" value="TreeGrafter"/>
</dbReference>
<dbReference type="InterPro" id="IPR036805">
    <property type="entry name" value="Tscrpt_elong_fac_GreA/B_N_sf"/>
</dbReference>
<dbReference type="Gene3D" id="1.10.287.180">
    <property type="entry name" value="Transcription elongation factor, GreA/GreB, N-terminal domain"/>
    <property type="match status" value="1"/>
</dbReference>
<protein>
    <recommendedName>
        <fullName evidence="2 8">Transcription elongation factor GreA</fullName>
    </recommendedName>
    <alternativeName>
        <fullName evidence="7 8">Transcript cleavage factor GreA</fullName>
    </alternativeName>
</protein>
<gene>
    <name evidence="8" type="primary">greA</name>
    <name evidence="12" type="ORF">UU14_C0002G0076</name>
</gene>
<evidence type="ECO:0000256" key="9">
    <source>
        <dbReference type="RuleBase" id="RU000556"/>
    </source>
</evidence>
<dbReference type="PIRSF" id="PIRSF006092">
    <property type="entry name" value="GreA_GreB"/>
    <property type="match status" value="1"/>
</dbReference>
<dbReference type="GO" id="GO:0003746">
    <property type="term" value="F:translation elongation factor activity"/>
    <property type="evidence" value="ECO:0007669"/>
    <property type="project" value="UniProtKB-KW"/>
</dbReference>
<evidence type="ECO:0000256" key="1">
    <source>
        <dbReference type="ARBA" id="ARBA00008213"/>
    </source>
</evidence>
<dbReference type="HAMAP" id="MF_00105">
    <property type="entry name" value="GreA_GreB"/>
    <property type="match status" value="1"/>
</dbReference>
<dbReference type="InterPro" id="IPR001437">
    <property type="entry name" value="Tscrpt_elong_fac_GreA/B_C"/>
</dbReference>
<evidence type="ECO:0000256" key="7">
    <source>
        <dbReference type="ARBA" id="ARBA00030776"/>
    </source>
</evidence>
<evidence type="ECO:0000256" key="5">
    <source>
        <dbReference type="ARBA" id="ARBA00023163"/>
    </source>
</evidence>
<evidence type="ECO:0000256" key="3">
    <source>
        <dbReference type="ARBA" id="ARBA00023015"/>
    </source>
</evidence>
<organism evidence="12 13">
    <name type="scientific">Candidatus Roizmanbacteria bacterium GW2011_GWB1_40_7</name>
    <dbReference type="NCBI Taxonomy" id="1618482"/>
    <lineage>
        <taxon>Bacteria</taxon>
        <taxon>Candidatus Roizmaniibacteriota</taxon>
    </lineage>
</organism>
<evidence type="ECO:0000259" key="10">
    <source>
        <dbReference type="Pfam" id="PF01272"/>
    </source>
</evidence>
<dbReference type="Pfam" id="PF03449">
    <property type="entry name" value="GreA_GreB_N"/>
    <property type="match status" value="1"/>
</dbReference>
<dbReference type="SUPFAM" id="SSF54534">
    <property type="entry name" value="FKBP-like"/>
    <property type="match status" value="1"/>
</dbReference>